<evidence type="ECO:0000313" key="1">
    <source>
        <dbReference type="EMBL" id="TBT98541.1"/>
    </source>
</evidence>
<dbReference type="AlphaFoldDB" id="A0A4V2JU30"/>
<keyword evidence="2" id="KW-1185">Reference proteome</keyword>
<reference evidence="1 2" key="1">
    <citation type="submission" date="2017-12" db="EMBL/GenBank/DDBJ databases">
        <authorList>
            <person name="Pombert J.-F."/>
            <person name="Haag K.L."/>
            <person name="Ebert D."/>
        </authorList>
    </citation>
    <scope>NUCLEOTIDE SEQUENCE [LARGE SCALE GENOMIC DNA]</scope>
    <source>
        <strain evidence="1">BE-OM-2</strain>
    </source>
</reference>
<dbReference type="EMBL" id="PITI01002343">
    <property type="protein sequence ID" value="TBT98541.1"/>
    <property type="molecule type" value="Genomic_DNA"/>
</dbReference>
<protein>
    <submittedName>
        <fullName evidence="1">Uncharacterized protein</fullName>
    </submittedName>
</protein>
<sequence length="223" mass="26469">RPYERHYSQRSCSKHRAISRSSVSLTHSDNYYFERQPDLKMNLYETNYWNRFSDKKDDIFINKRASTHFLETSVNDQFIHSNYSWYDPMEYMESSSCKKNKSNDLSPFLELIDSIAKKEEEVIADCILRMNPDIIRLFGSRIRGQKSIDWIGKNILSSISVFPKIILSISFTNDKNVTRDFKIFFKAIILGHIDFFKCEALQLEFIYNKNHTLLEGFNLKLRN</sequence>
<dbReference type="Proteomes" id="UP000291404">
    <property type="component" value="Unassembled WGS sequence"/>
</dbReference>
<dbReference type="VEuPathDB" id="MicrosporidiaDB:CWI36_2343p0010"/>
<accession>A0A4V2JU30</accession>
<comment type="caution">
    <text evidence="1">The sequence shown here is derived from an EMBL/GenBank/DDBJ whole genome shotgun (WGS) entry which is preliminary data.</text>
</comment>
<gene>
    <name evidence="1" type="ORF">CWI36_2343p0010</name>
</gene>
<organism evidence="1 2">
    <name type="scientific">Hamiltosporidium magnivora</name>
    <dbReference type="NCBI Taxonomy" id="148818"/>
    <lineage>
        <taxon>Eukaryota</taxon>
        <taxon>Fungi</taxon>
        <taxon>Fungi incertae sedis</taxon>
        <taxon>Microsporidia</taxon>
        <taxon>Dubosqiidae</taxon>
        <taxon>Hamiltosporidium</taxon>
    </lineage>
</organism>
<dbReference type="VEuPathDB" id="MicrosporidiaDB:CWI39_0047p0020"/>
<name>A0A4V2JU30_9MICR</name>
<evidence type="ECO:0000313" key="2">
    <source>
        <dbReference type="Proteomes" id="UP000291404"/>
    </source>
</evidence>
<feature type="non-terminal residue" evidence="1">
    <location>
        <position position="1"/>
    </location>
</feature>
<proteinExistence type="predicted"/>